<proteinExistence type="predicted"/>
<protein>
    <submittedName>
        <fullName evidence="1">Uncharacterized protein</fullName>
    </submittedName>
</protein>
<reference evidence="1 2" key="1">
    <citation type="submission" date="2020-12" db="EMBL/GenBank/DDBJ databases">
        <title>Microbacterium sp. HY060.</title>
        <authorList>
            <person name="Zhou J."/>
        </authorList>
    </citation>
    <scope>NUCLEOTIDE SEQUENCE [LARGE SCALE GENOMIC DNA]</scope>
    <source>
        <strain evidence="1 2">HY60</strain>
    </source>
</reference>
<dbReference type="RefSeq" id="WP_166986124.1">
    <property type="nucleotide sequence ID" value="NZ_CP061169.1"/>
</dbReference>
<accession>A0ABX6YJM7</accession>
<organism evidence="1 2">
    <name type="scientific">Paramicrobacterium chengjingii</name>
    <dbReference type="NCBI Taxonomy" id="2769067"/>
    <lineage>
        <taxon>Bacteria</taxon>
        <taxon>Bacillati</taxon>
        <taxon>Actinomycetota</taxon>
        <taxon>Actinomycetes</taxon>
        <taxon>Micrococcales</taxon>
        <taxon>Microbacteriaceae</taxon>
        <taxon>Paramicrobacterium</taxon>
    </lineage>
</organism>
<gene>
    <name evidence="1" type="ORF">HCR76_00145</name>
</gene>
<evidence type="ECO:0000313" key="2">
    <source>
        <dbReference type="Proteomes" id="UP000662814"/>
    </source>
</evidence>
<evidence type="ECO:0000313" key="1">
    <source>
        <dbReference type="EMBL" id="QPZ38565.1"/>
    </source>
</evidence>
<sequence>MNPERKSPAPTPEPRRISLTLHRPWFGWHPRPTVVFGGRGQPAQWGTGTWQLPTGDTTIRVFLYNRAWRYGEAEIELNADAGVDAVEYRAPALPFLRGTLQEKTMD</sequence>
<keyword evidence="2" id="KW-1185">Reference proteome</keyword>
<dbReference type="EMBL" id="CP061169">
    <property type="protein sequence ID" value="QPZ38565.1"/>
    <property type="molecule type" value="Genomic_DNA"/>
</dbReference>
<name>A0ABX6YJM7_9MICO</name>
<dbReference type="Proteomes" id="UP000662814">
    <property type="component" value="Chromosome"/>
</dbReference>